<dbReference type="AlphaFoldDB" id="A0AA36DME3"/>
<dbReference type="EMBL" id="CATQJL010000001">
    <property type="protein sequence ID" value="CAJ0590366.1"/>
    <property type="molecule type" value="Genomic_DNA"/>
</dbReference>
<sequence>MEDIGKSIMIYMKNEQGVAVPIFVKVNDPVRSIWMEAATTRAIHRGTLKGKAFFHNGRRLKATDIIGEMGIVDHDTVRLMKLNQGRLPSTDSIQGDELLNELVEGKIEDIGAETIEE</sequence>
<name>A0AA36DME3_CYLNA</name>
<proteinExistence type="predicted"/>
<reference evidence="1" key="1">
    <citation type="submission" date="2023-07" db="EMBL/GenBank/DDBJ databases">
        <authorList>
            <consortium name="CYATHOMIX"/>
        </authorList>
    </citation>
    <scope>NUCLEOTIDE SEQUENCE</scope>
    <source>
        <strain evidence="1">N/A</strain>
    </source>
</reference>
<evidence type="ECO:0000313" key="1">
    <source>
        <dbReference type="EMBL" id="CAJ0590366.1"/>
    </source>
</evidence>
<keyword evidence="2" id="KW-1185">Reference proteome</keyword>
<accession>A0AA36DME3</accession>
<dbReference type="InterPro" id="IPR029071">
    <property type="entry name" value="Ubiquitin-like_domsf"/>
</dbReference>
<dbReference type="SUPFAM" id="SSF54236">
    <property type="entry name" value="Ubiquitin-like"/>
    <property type="match status" value="1"/>
</dbReference>
<protein>
    <recommendedName>
        <fullName evidence="3">Ubiquitin-like domain-containing protein</fullName>
    </recommendedName>
</protein>
<evidence type="ECO:0000313" key="2">
    <source>
        <dbReference type="Proteomes" id="UP001176961"/>
    </source>
</evidence>
<evidence type="ECO:0008006" key="3">
    <source>
        <dbReference type="Google" id="ProtNLM"/>
    </source>
</evidence>
<organism evidence="1 2">
    <name type="scientific">Cylicocyclus nassatus</name>
    <name type="common">Nematode worm</name>
    <dbReference type="NCBI Taxonomy" id="53992"/>
    <lineage>
        <taxon>Eukaryota</taxon>
        <taxon>Metazoa</taxon>
        <taxon>Ecdysozoa</taxon>
        <taxon>Nematoda</taxon>
        <taxon>Chromadorea</taxon>
        <taxon>Rhabditida</taxon>
        <taxon>Rhabditina</taxon>
        <taxon>Rhabditomorpha</taxon>
        <taxon>Strongyloidea</taxon>
        <taxon>Strongylidae</taxon>
        <taxon>Cylicocyclus</taxon>
    </lineage>
</organism>
<dbReference type="Proteomes" id="UP001176961">
    <property type="component" value="Unassembled WGS sequence"/>
</dbReference>
<dbReference type="Gene3D" id="3.10.20.90">
    <property type="entry name" value="Phosphatidylinositol 3-kinase Catalytic Subunit, Chain A, domain 1"/>
    <property type="match status" value="1"/>
</dbReference>
<comment type="caution">
    <text evidence="1">The sequence shown here is derived from an EMBL/GenBank/DDBJ whole genome shotgun (WGS) entry which is preliminary data.</text>
</comment>
<gene>
    <name evidence="1" type="ORF">CYNAS_LOCUS2349</name>
</gene>